<gene>
    <name evidence="3" type="ORF">Cpa01nite_23290</name>
</gene>
<proteinExistence type="predicted"/>
<feature type="compositionally biased region" description="Low complexity" evidence="1">
    <location>
        <begin position="43"/>
        <end position="61"/>
    </location>
</feature>
<evidence type="ECO:0000313" key="3">
    <source>
        <dbReference type="EMBL" id="GIG36948.1"/>
    </source>
</evidence>
<feature type="region of interest" description="Disordered" evidence="1">
    <location>
        <begin position="43"/>
        <end position="80"/>
    </location>
</feature>
<dbReference type="CDD" id="cd13399">
    <property type="entry name" value="Slt35-like"/>
    <property type="match status" value="1"/>
</dbReference>
<comment type="caution">
    <text evidence="3">The sequence shown here is derived from an EMBL/GenBank/DDBJ whole genome shotgun (WGS) entry which is preliminary data.</text>
</comment>
<keyword evidence="4" id="KW-1185">Reference proteome</keyword>
<dbReference type="Gene3D" id="1.10.530.10">
    <property type="match status" value="1"/>
</dbReference>
<dbReference type="RefSeq" id="WP_203668972.1">
    <property type="nucleotide sequence ID" value="NZ_BONO01000017.1"/>
</dbReference>
<reference evidence="3" key="1">
    <citation type="submission" date="2021-01" db="EMBL/GenBank/DDBJ databases">
        <title>Whole genome shotgun sequence of Cellulomonas pakistanensis NBRC 110800.</title>
        <authorList>
            <person name="Komaki H."/>
            <person name="Tamura T."/>
        </authorList>
    </citation>
    <scope>NUCLEOTIDE SEQUENCE</scope>
    <source>
        <strain evidence="3">NBRC 110800</strain>
    </source>
</reference>
<dbReference type="InterPro" id="IPR006311">
    <property type="entry name" value="TAT_signal"/>
</dbReference>
<dbReference type="Pfam" id="PF13406">
    <property type="entry name" value="SLT_2"/>
    <property type="match status" value="1"/>
</dbReference>
<dbReference type="PANTHER" id="PTHR30163">
    <property type="entry name" value="MEMBRANE-BOUND LYTIC MUREIN TRANSGLYCOSYLASE B"/>
    <property type="match status" value="1"/>
</dbReference>
<accession>A0A919PC23</accession>
<dbReference type="GO" id="GO:0008933">
    <property type="term" value="F:peptidoglycan lytic transglycosylase activity"/>
    <property type="evidence" value="ECO:0007669"/>
    <property type="project" value="TreeGrafter"/>
</dbReference>
<dbReference type="InterPro" id="IPR031304">
    <property type="entry name" value="SLT_2"/>
</dbReference>
<dbReference type="InterPro" id="IPR023346">
    <property type="entry name" value="Lysozyme-like_dom_sf"/>
</dbReference>
<protein>
    <recommendedName>
        <fullName evidence="2">Transglycosylase SLT domain-containing protein</fullName>
    </recommendedName>
</protein>
<evidence type="ECO:0000313" key="4">
    <source>
        <dbReference type="Proteomes" id="UP000642125"/>
    </source>
</evidence>
<name>A0A919PC23_9CELL</name>
<dbReference type="Proteomes" id="UP000642125">
    <property type="component" value="Unassembled WGS sequence"/>
</dbReference>
<sequence>MTTPRPTAPRATTGRRWLGPATAALVVAGLGLGGAAVATAAAGTTGEPAGAPAPGATSRPAEPAPDRTPRPAPSRTPTPDATAVAVAELVDAAWLARTSDASGVPATALAAYAGAALRTAEEQPGCHLGWNTLAAIGEVESAHGTAGGSALDAAGLASPPILGLPLNGSPGRAAVADSDGGALDGDTRWDRAVGPMQFIPQSWAAWAADGDGDGVSDPQNVHDAALAAARYLCDSGDLADPDTWIAAVAAYNDDLAYNNAVADVADRFAGLG</sequence>
<organism evidence="3 4">
    <name type="scientific">Cellulomonas pakistanensis</name>
    <dbReference type="NCBI Taxonomy" id="992287"/>
    <lineage>
        <taxon>Bacteria</taxon>
        <taxon>Bacillati</taxon>
        <taxon>Actinomycetota</taxon>
        <taxon>Actinomycetes</taxon>
        <taxon>Micrococcales</taxon>
        <taxon>Cellulomonadaceae</taxon>
        <taxon>Cellulomonas</taxon>
    </lineage>
</organism>
<dbReference type="GO" id="GO:0009253">
    <property type="term" value="P:peptidoglycan catabolic process"/>
    <property type="evidence" value="ECO:0007669"/>
    <property type="project" value="TreeGrafter"/>
</dbReference>
<feature type="domain" description="Transglycosylase SLT" evidence="2">
    <location>
        <begin position="189"/>
        <end position="236"/>
    </location>
</feature>
<dbReference type="InterPro" id="IPR043426">
    <property type="entry name" value="MltB-like"/>
</dbReference>
<evidence type="ECO:0000256" key="1">
    <source>
        <dbReference type="SAM" id="MobiDB-lite"/>
    </source>
</evidence>
<dbReference type="AlphaFoldDB" id="A0A919PC23"/>
<dbReference type="PROSITE" id="PS51318">
    <property type="entry name" value="TAT"/>
    <property type="match status" value="1"/>
</dbReference>
<dbReference type="EMBL" id="BONO01000017">
    <property type="protein sequence ID" value="GIG36948.1"/>
    <property type="molecule type" value="Genomic_DNA"/>
</dbReference>
<evidence type="ECO:0000259" key="2">
    <source>
        <dbReference type="Pfam" id="PF13406"/>
    </source>
</evidence>
<dbReference type="PANTHER" id="PTHR30163:SF8">
    <property type="entry name" value="LYTIC MUREIN TRANSGLYCOSYLASE"/>
    <property type="match status" value="1"/>
</dbReference>
<dbReference type="SUPFAM" id="SSF53955">
    <property type="entry name" value="Lysozyme-like"/>
    <property type="match status" value="1"/>
</dbReference>